<evidence type="ECO:0000313" key="2">
    <source>
        <dbReference type="Proteomes" id="UP001291309"/>
    </source>
</evidence>
<organism evidence="1 2">
    <name type="scientific">Hyalangium rubrum</name>
    <dbReference type="NCBI Taxonomy" id="3103134"/>
    <lineage>
        <taxon>Bacteria</taxon>
        <taxon>Pseudomonadati</taxon>
        <taxon>Myxococcota</taxon>
        <taxon>Myxococcia</taxon>
        <taxon>Myxococcales</taxon>
        <taxon>Cystobacterineae</taxon>
        <taxon>Archangiaceae</taxon>
        <taxon>Hyalangium</taxon>
    </lineage>
</organism>
<dbReference type="EMBL" id="JAXIVS010000011">
    <property type="protein sequence ID" value="MDY7230545.1"/>
    <property type="molecule type" value="Genomic_DNA"/>
</dbReference>
<proteinExistence type="predicted"/>
<reference evidence="1 2" key="1">
    <citation type="submission" date="2023-12" db="EMBL/GenBank/DDBJ databases">
        <title>the genome sequence of Hyalangium sp. s54d21.</title>
        <authorList>
            <person name="Zhang X."/>
        </authorList>
    </citation>
    <scope>NUCLEOTIDE SEQUENCE [LARGE SCALE GENOMIC DNA]</scope>
    <source>
        <strain evidence="2">s54d21</strain>
    </source>
</reference>
<sequence>MPGQHLAGTLLCHAGPFRIAFPAQDVAVIDAPALHAGRSRSAREAFGELPAAARVLLAPSGETVGVDTLEIDSEVHRVMDTPPVLARLAGGSLLGFIYTRGALWPLVRLVDFEHYLSGAAREAA</sequence>
<dbReference type="Proteomes" id="UP001291309">
    <property type="component" value="Unassembled WGS sequence"/>
</dbReference>
<dbReference type="RefSeq" id="WP_321549264.1">
    <property type="nucleotide sequence ID" value="NZ_JAXIVS010000011.1"/>
</dbReference>
<name>A0ABU5HEN0_9BACT</name>
<comment type="caution">
    <text evidence="1">The sequence shown here is derived from an EMBL/GenBank/DDBJ whole genome shotgun (WGS) entry which is preliminary data.</text>
</comment>
<keyword evidence="2" id="KW-1185">Reference proteome</keyword>
<gene>
    <name evidence="1" type="ORF">SYV04_29390</name>
</gene>
<accession>A0ABU5HEN0</accession>
<evidence type="ECO:0000313" key="1">
    <source>
        <dbReference type="EMBL" id="MDY7230545.1"/>
    </source>
</evidence>
<protein>
    <submittedName>
        <fullName evidence="1">Protein CrdC</fullName>
    </submittedName>
</protein>